<gene>
    <name evidence="1" type="ORF">HRI_000156500</name>
</gene>
<dbReference type="OrthoDB" id="995876at2759"/>
<dbReference type="Proteomes" id="UP001165190">
    <property type="component" value="Unassembled WGS sequence"/>
</dbReference>
<dbReference type="EMBL" id="BSYR01000003">
    <property type="protein sequence ID" value="GMI64872.1"/>
    <property type="molecule type" value="Genomic_DNA"/>
</dbReference>
<reference evidence="1" key="1">
    <citation type="submission" date="2023-05" db="EMBL/GenBank/DDBJ databases">
        <title>Genome and transcriptome analyses reveal genes involved in the formation of fine ridges on petal epidermal cells in Hibiscus trionum.</title>
        <authorList>
            <person name="Koshimizu S."/>
            <person name="Masuda S."/>
            <person name="Ishii T."/>
            <person name="Shirasu K."/>
            <person name="Hoshino A."/>
            <person name="Arita M."/>
        </authorList>
    </citation>
    <scope>NUCLEOTIDE SEQUENCE</scope>
    <source>
        <strain evidence="1">Hamamatsu line</strain>
    </source>
</reference>
<dbReference type="AlphaFoldDB" id="A0A9W7GTN6"/>
<proteinExistence type="predicted"/>
<name>A0A9W7GTN6_HIBTR</name>
<evidence type="ECO:0000313" key="2">
    <source>
        <dbReference type="Proteomes" id="UP001165190"/>
    </source>
</evidence>
<evidence type="ECO:0000313" key="1">
    <source>
        <dbReference type="EMBL" id="GMI64872.1"/>
    </source>
</evidence>
<protein>
    <submittedName>
        <fullName evidence="1">Uncharacterized protein</fullName>
    </submittedName>
</protein>
<comment type="caution">
    <text evidence="1">The sequence shown here is derived from an EMBL/GenBank/DDBJ whole genome shotgun (WGS) entry which is preliminary data.</text>
</comment>
<sequence>MKSHPPIARKPETETAWDIPPNLNPLYPPEVYKLVIEKKFHSSARSMIFSYQLDVFRNHGGLCLKPFGLHPKYPFIHPLTLEFHEHPDELKWLLWYFTHVHHVAVQFNLEDLLYYMGRRKTGFGQPEHDNLWEILQ</sequence>
<organism evidence="1 2">
    <name type="scientific">Hibiscus trionum</name>
    <name type="common">Flower of an hour</name>
    <dbReference type="NCBI Taxonomy" id="183268"/>
    <lineage>
        <taxon>Eukaryota</taxon>
        <taxon>Viridiplantae</taxon>
        <taxon>Streptophyta</taxon>
        <taxon>Embryophyta</taxon>
        <taxon>Tracheophyta</taxon>
        <taxon>Spermatophyta</taxon>
        <taxon>Magnoliopsida</taxon>
        <taxon>eudicotyledons</taxon>
        <taxon>Gunneridae</taxon>
        <taxon>Pentapetalae</taxon>
        <taxon>rosids</taxon>
        <taxon>malvids</taxon>
        <taxon>Malvales</taxon>
        <taxon>Malvaceae</taxon>
        <taxon>Malvoideae</taxon>
        <taxon>Hibiscus</taxon>
    </lineage>
</organism>
<keyword evidence="2" id="KW-1185">Reference proteome</keyword>
<accession>A0A9W7GTN6</accession>